<reference evidence="2" key="1">
    <citation type="journal article" date="2019" name="Int. J. Syst. Evol. Microbiol.">
        <title>The Global Catalogue of Microorganisms (GCM) 10K type strain sequencing project: providing services to taxonomists for standard genome sequencing and annotation.</title>
        <authorList>
            <consortium name="The Broad Institute Genomics Platform"/>
            <consortium name="The Broad Institute Genome Sequencing Center for Infectious Disease"/>
            <person name="Wu L."/>
            <person name="Ma J."/>
        </authorList>
    </citation>
    <scope>NUCLEOTIDE SEQUENCE [LARGE SCALE GENOMIC DNA]</scope>
    <source>
        <strain evidence="2">CGMCC 4.7367</strain>
    </source>
</reference>
<organism evidence="1 2">
    <name type="scientific">Lentzea cavernae</name>
    <dbReference type="NCBI Taxonomy" id="2020703"/>
    <lineage>
        <taxon>Bacteria</taxon>
        <taxon>Bacillati</taxon>
        <taxon>Actinomycetota</taxon>
        <taxon>Actinomycetes</taxon>
        <taxon>Pseudonocardiales</taxon>
        <taxon>Pseudonocardiaceae</taxon>
        <taxon>Lentzea</taxon>
    </lineage>
</organism>
<protein>
    <submittedName>
        <fullName evidence="1">Uncharacterized protein</fullName>
    </submittedName>
</protein>
<accession>A0ABQ3MTY9</accession>
<dbReference type="EMBL" id="BNAR01000020">
    <property type="protein sequence ID" value="GHH58621.1"/>
    <property type="molecule type" value="Genomic_DNA"/>
</dbReference>
<gene>
    <name evidence="1" type="ORF">GCM10017774_80280</name>
</gene>
<comment type="caution">
    <text evidence="1">The sequence shown here is derived from an EMBL/GenBank/DDBJ whole genome shotgun (WGS) entry which is preliminary data.</text>
</comment>
<proteinExistence type="predicted"/>
<evidence type="ECO:0000313" key="2">
    <source>
        <dbReference type="Proteomes" id="UP000605568"/>
    </source>
</evidence>
<dbReference type="Proteomes" id="UP000605568">
    <property type="component" value="Unassembled WGS sequence"/>
</dbReference>
<evidence type="ECO:0000313" key="1">
    <source>
        <dbReference type="EMBL" id="GHH58621.1"/>
    </source>
</evidence>
<keyword evidence="2" id="KW-1185">Reference proteome</keyword>
<name>A0ABQ3MTY9_9PSEU</name>
<dbReference type="RefSeq" id="WP_191304651.1">
    <property type="nucleotide sequence ID" value="NZ_BNAR01000020.1"/>
</dbReference>
<sequence length="135" mass="14811">MLLAEFFERAGLAGVVSLVKMDGPRPRNKWTVHLSKPPYVGEYWMSGGDFTTLDRGLASARRALGELPGDWSWLDEPISDADAYAELFEAVGETGELFIVQYSAESKWVSYAGGAQRSCATLDECVENGLAELGW</sequence>